<evidence type="ECO:0000256" key="1">
    <source>
        <dbReference type="SAM" id="MobiDB-lite"/>
    </source>
</evidence>
<reference evidence="4" key="1">
    <citation type="submission" date="2016-06" db="UniProtKB">
        <authorList>
            <consortium name="WormBaseParasite"/>
        </authorList>
    </citation>
    <scope>IDENTIFICATION</scope>
</reference>
<dbReference type="AlphaFoldDB" id="A0A183D1C2"/>
<protein>
    <submittedName>
        <fullName evidence="4">Ribosomal_L7Ae domain-containing protein</fullName>
    </submittedName>
</protein>
<dbReference type="EMBL" id="UYRT01003819">
    <property type="protein sequence ID" value="VDK34664.1"/>
    <property type="molecule type" value="Genomic_DNA"/>
</dbReference>
<proteinExistence type="predicted"/>
<gene>
    <name evidence="2" type="ORF">GPUH_LOCUS2513</name>
</gene>
<evidence type="ECO:0000313" key="2">
    <source>
        <dbReference type="EMBL" id="VDK34664.1"/>
    </source>
</evidence>
<evidence type="ECO:0000313" key="3">
    <source>
        <dbReference type="Proteomes" id="UP000271098"/>
    </source>
</evidence>
<sequence length="192" mass="21092">MRFSGGTTKAGHPASTLIGKNERPPFRVGGSSKAQTSGTGSHKESAEMTAWLRRKDYNPMKAAAEAKKLQQLKARADKFMSSRSISFHQGARPFTGFSPIVRDLSRARHNRSQDDLLADDVACGPETILASYSKGITKDLNKLRSVDAAKDKVMTLVICRDMENSNFACMNGLENAVQQLTVKCTRSIELIR</sequence>
<dbReference type="Proteomes" id="UP000271098">
    <property type="component" value="Unassembled WGS sequence"/>
</dbReference>
<dbReference type="OrthoDB" id="5822793at2759"/>
<keyword evidence="3" id="KW-1185">Reference proteome</keyword>
<reference evidence="2 3" key="2">
    <citation type="submission" date="2018-11" db="EMBL/GenBank/DDBJ databases">
        <authorList>
            <consortium name="Pathogen Informatics"/>
        </authorList>
    </citation>
    <scope>NUCLEOTIDE SEQUENCE [LARGE SCALE GENOMIC DNA]</scope>
</reference>
<feature type="region of interest" description="Disordered" evidence="1">
    <location>
        <begin position="1"/>
        <end position="47"/>
    </location>
</feature>
<dbReference type="WBParaSite" id="GPUH_0000251801-mRNA-1">
    <property type="protein sequence ID" value="GPUH_0000251801-mRNA-1"/>
    <property type="gene ID" value="GPUH_0000251801"/>
</dbReference>
<evidence type="ECO:0000313" key="4">
    <source>
        <dbReference type="WBParaSite" id="GPUH_0000251801-mRNA-1"/>
    </source>
</evidence>
<name>A0A183D1C2_9BILA</name>
<accession>A0A183D1C2</accession>
<organism evidence="4">
    <name type="scientific">Gongylonema pulchrum</name>
    <dbReference type="NCBI Taxonomy" id="637853"/>
    <lineage>
        <taxon>Eukaryota</taxon>
        <taxon>Metazoa</taxon>
        <taxon>Ecdysozoa</taxon>
        <taxon>Nematoda</taxon>
        <taxon>Chromadorea</taxon>
        <taxon>Rhabditida</taxon>
        <taxon>Spirurina</taxon>
        <taxon>Spiruromorpha</taxon>
        <taxon>Spiruroidea</taxon>
        <taxon>Gongylonematidae</taxon>
        <taxon>Gongylonema</taxon>
    </lineage>
</organism>